<dbReference type="EMBL" id="VTPC01003625">
    <property type="protein sequence ID" value="KAF2898234.1"/>
    <property type="molecule type" value="Genomic_DNA"/>
</dbReference>
<reference evidence="1" key="1">
    <citation type="submission" date="2019-08" db="EMBL/GenBank/DDBJ databases">
        <title>The genome of the North American firefly Photinus pyralis.</title>
        <authorList>
            <consortium name="Photinus pyralis genome working group"/>
            <person name="Fallon T.R."/>
            <person name="Sander Lower S.E."/>
            <person name="Weng J.-K."/>
        </authorList>
    </citation>
    <scope>NUCLEOTIDE SEQUENCE</scope>
    <source>
        <strain evidence="1">TRF0915ILg1</strain>
        <tissue evidence="1">Whole body</tissue>
    </source>
</reference>
<dbReference type="AlphaFoldDB" id="A0A8K0D5D9"/>
<dbReference type="Proteomes" id="UP000801492">
    <property type="component" value="Unassembled WGS sequence"/>
</dbReference>
<organism evidence="1 2">
    <name type="scientific">Ignelater luminosus</name>
    <name type="common">Cucubano</name>
    <name type="synonym">Pyrophorus luminosus</name>
    <dbReference type="NCBI Taxonomy" id="2038154"/>
    <lineage>
        <taxon>Eukaryota</taxon>
        <taxon>Metazoa</taxon>
        <taxon>Ecdysozoa</taxon>
        <taxon>Arthropoda</taxon>
        <taxon>Hexapoda</taxon>
        <taxon>Insecta</taxon>
        <taxon>Pterygota</taxon>
        <taxon>Neoptera</taxon>
        <taxon>Endopterygota</taxon>
        <taxon>Coleoptera</taxon>
        <taxon>Polyphaga</taxon>
        <taxon>Elateriformia</taxon>
        <taxon>Elateroidea</taxon>
        <taxon>Elateridae</taxon>
        <taxon>Agrypninae</taxon>
        <taxon>Pyrophorini</taxon>
        <taxon>Ignelater</taxon>
    </lineage>
</organism>
<keyword evidence="2" id="KW-1185">Reference proteome</keyword>
<accession>A0A8K0D5D9</accession>
<protein>
    <submittedName>
        <fullName evidence="1">Uncharacterized protein</fullName>
    </submittedName>
</protein>
<evidence type="ECO:0000313" key="2">
    <source>
        <dbReference type="Proteomes" id="UP000801492"/>
    </source>
</evidence>
<name>A0A8K0D5D9_IGNLU</name>
<gene>
    <name evidence="1" type="ORF">ILUMI_07936</name>
</gene>
<sequence>MPRNTGCSNANCTIRSSRSKSCSFLPNASNYLEGGLQRTFPGEIPASLLPLRESRNAQDRVHYMGRYSNRQDDYDVLGYQYCYGGEWIIWNWCNTSCRCREVYREIPFRHSYRRKTI</sequence>
<proteinExistence type="predicted"/>
<comment type="caution">
    <text evidence="1">The sequence shown here is derived from an EMBL/GenBank/DDBJ whole genome shotgun (WGS) entry which is preliminary data.</text>
</comment>
<evidence type="ECO:0000313" key="1">
    <source>
        <dbReference type="EMBL" id="KAF2898234.1"/>
    </source>
</evidence>